<name>A0A1U7D6F8_9RHOB</name>
<evidence type="ECO:0000313" key="2">
    <source>
        <dbReference type="EMBL" id="APX23729.1"/>
    </source>
</evidence>
<feature type="transmembrane region" description="Helical" evidence="1">
    <location>
        <begin position="7"/>
        <end position="26"/>
    </location>
</feature>
<dbReference type="EMBL" id="CP014796">
    <property type="protein sequence ID" value="APX23729.1"/>
    <property type="molecule type" value="Genomic_DNA"/>
</dbReference>
<keyword evidence="1" id="KW-0472">Membrane</keyword>
<dbReference type="Proteomes" id="UP000186559">
    <property type="component" value="Chromosome"/>
</dbReference>
<reference evidence="2 3" key="1">
    <citation type="submission" date="2016-03" db="EMBL/GenBank/DDBJ databases">
        <title>Deep-sea bacteria in the southern Pacific.</title>
        <authorList>
            <person name="Tang K."/>
        </authorList>
    </citation>
    <scope>NUCLEOTIDE SEQUENCE [LARGE SCALE GENOMIC DNA]</scope>
    <source>
        <strain evidence="2 3">JLT2016</strain>
    </source>
</reference>
<keyword evidence="3" id="KW-1185">Reference proteome</keyword>
<keyword evidence="1" id="KW-0812">Transmembrane</keyword>
<gene>
    <name evidence="2" type="ORF">Ga0080559_TMP2933</name>
</gene>
<feature type="transmembrane region" description="Helical" evidence="1">
    <location>
        <begin position="32"/>
        <end position="54"/>
    </location>
</feature>
<keyword evidence="1" id="KW-1133">Transmembrane helix</keyword>
<evidence type="ECO:0000256" key="1">
    <source>
        <dbReference type="SAM" id="Phobius"/>
    </source>
</evidence>
<dbReference type="OrthoDB" id="7510999at2"/>
<dbReference type="STRING" id="1229727.Ga0080559_TMP2933"/>
<sequence length="61" mass="6249">MLRLAGILYSLIGTTLAGSLVVVALVTGYDTLVPIVTGAFVGAVVALPVTWLVARSIYSAN</sequence>
<dbReference type="AlphaFoldDB" id="A0A1U7D6F8"/>
<protein>
    <recommendedName>
        <fullName evidence="4">CTP synthetase</fullName>
    </recommendedName>
</protein>
<evidence type="ECO:0000313" key="3">
    <source>
        <dbReference type="Proteomes" id="UP000186559"/>
    </source>
</evidence>
<evidence type="ECO:0008006" key="4">
    <source>
        <dbReference type="Google" id="ProtNLM"/>
    </source>
</evidence>
<dbReference type="RefSeq" id="WP_076623683.1">
    <property type="nucleotide sequence ID" value="NZ_BMEW01000007.1"/>
</dbReference>
<organism evidence="2 3">
    <name type="scientific">Salipiger profundus</name>
    <dbReference type="NCBI Taxonomy" id="1229727"/>
    <lineage>
        <taxon>Bacteria</taxon>
        <taxon>Pseudomonadati</taxon>
        <taxon>Pseudomonadota</taxon>
        <taxon>Alphaproteobacteria</taxon>
        <taxon>Rhodobacterales</taxon>
        <taxon>Roseobacteraceae</taxon>
        <taxon>Salipiger</taxon>
    </lineage>
</organism>
<dbReference type="KEGG" id="tpro:Ga0080559_TMP2933"/>
<accession>A0A1U7D6F8</accession>
<proteinExistence type="predicted"/>